<proteinExistence type="predicted"/>
<gene>
    <name evidence="2" type="ORF">M9Y10_000325</name>
</gene>
<reference evidence="2 3" key="1">
    <citation type="submission" date="2024-04" db="EMBL/GenBank/DDBJ databases">
        <title>Tritrichomonas musculus Genome.</title>
        <authorList>
            <person name="Alves-Ferreira E."/>
            <person name="Grigg M."/>
            <person name="Lorenzi H."/>
            <person name="Galac M."/>
        </authorList>
    </citation>
    <scope>NUCLEOTIDE SEQUENCE [LARGE SCALE GENOMIC DNA]</scope>
    <source>
        <strain evidence="2 3">EAF2021</strain>
    </source>
</reference>
<keyword evidence="1" id="KW-0812">Transmembrane</keyword>
<evidence type="ECO:0000313" key="3">
    <source>
        <dbReference type="Proteomes" id="UP001470230"/>
    </source>
</evidence>
<comment type="caution">
    <text evidence="2">The sequence shown here is derived from an EMBL/GenBank/DDBJ whole genome shotgun (WGS) entry which is preliminary data.</text>
</comment>
<keyword evidence="1" id="KW-1133">Transmembrane helix</keyword>
<protein>
    <recommendedName>
        <fullName evidence="4">Adhesin domain-containing protein</fullName>
    </recommendedName>
</protein>
<sequence length="558" mass="62812">MKSLFVLNNETISSNVSFFFRINFHAWKFFKKAADRGLFELMTRHSVLNPSVYKRRNHREDNNYSPFFEDAPSYVLYNLCDRLTLIMKSHLFDLHVDNNQITVAKPVNITLLSFEDLDNSHLVEDKNYAVQITTSGNWDGIKEATSIYFTAHQNQVTLDTRECNSKVKIEKYDFSNLPVELPPISIEDETKKENVGIGEVKIDSNKPEEIKKNIEDLFKEKNTTSNKQVDHVITIESDLNQEIVFENLHLESNQYLKVDNNANIKLASGQLNLVLDEHSSQVNINVEKSNDVKLAFKNMDKCLVKIDTGSEEKKNITISSNSEVYGPLQIEAGKNVEHIEIDSINLHKSGSLSSTVPITVNNIAAQPQTSGKLTKVVVSKEFSISQSAVLELDEVSLSSAKINVNLHSYSSSYYDVPILNGTLGDHPSSIALINSQDVDSKPQDGQEYLLFQGIFTNKCEDWKNKINFDNSDFNEGACRDVNSLETLQEEKTLKVFYNVDKKQENDNKLSAGQIAGIVIGCVAGVAIIVAVVVIVIVKKKRNQLSTEEYDNDGQQNDL</sequence>
<dbReference type="EMBL" id="JAPFFF010000001">
    <property type="protein sequence ID" value="KAK8898065.1"/>
    <property type="molecule type" value="Genomic_DNA"/>
</dbReference>
<name>A0ABR2L3X7_9EUKA</name>
<evidence type="ECO:0008006" key="4">
    <source>
        <dbReference type="Google" id="ProtNLM"/>
    </source>
</evidence>
<evidence type="ECO:0000256" key="1">
    <source>
        <dbReference type="SAM" id="Phobius"/>
    </source>
</evidence>
<evidence type="ECO:0000313" key="2">
    <source>
        <dbReference type="EMBL" id="KAK8898065.1"/>
    </source>
</evidence>
<keyword evidence="3" id="KW-1185">Reference proteome</keyword>
<feature type="transmembrane region" description="Helical" evidence="1">
    <location>
        <begin position="514"/>
        <end position="537"/>
    </location>
</feature>
<organism evidence="2 3">
    <name type="scientific">Tritrichomonas musculus</name>
    <dbReference type="NCBI Taxonomy" id="1915356"/>
    <lineage>
        <taxon>Eukaryota</taxon>
        <taxon>Metamonada</taxon>
        <taxon>Parabasalia</taxon>
        <taxon>Tritrichomonadida</taxon>
        <taxon>Tritrichomonadidae</taxon>
        <taxon>Tritrichomonas</taxon>
    </lineage>
</organism>
<dbReference type="Proteomes" id="UP001470230">
    <property type="component" value="Unassembled WGS sequence"/>
</dbReference>
<accession>A0ABR2L3X7</accession>
<keyword evidence="1" id="KW-0472">Membrane</keyword>